<feature type="compositionally biased region" description="Polar residues" evidence="1">
    <location>
        <begin position="54"/>
        <end position="65"/>
    </location>
</feature>
<dbReference type="OrthoDB" id="678809at2"/>
<reference evidence="3" key="1">
    <citation type="submission" date="2018-11" db="EMBL/GenBank/DDBJ databases">
        <title>Chitinophaga lutea sp.nov., isolate from arsenic contaminated soil.</title>
        <authorList>
            <person name="Zong Y."/>
        </authorList>
    </citation>
    <scope>NUCLEOTIDE SEQUENCE [LARGE SCALE GENOMIC DNA]</scope>
    <source>
        <strain evidence="3">YLT18</strain>
    </source>
</reference>
<evidence type="ECO:0000256" key="1">
    <source>
        <dbReference type="SAM" id="MobiDB-lite"/>
    </source>
</evidence>
<dbReference type="EMBL" id="RMBX01000008">
    <property type="protein sequence ID" value="RPD40256.1"/>
    <property type="molecule type" value="Genomic_DNA"/>
</dbReference>
<protein>
    <submittedName>
        <fullName evidence="2">Uncharacterized protein</fullName>
    </submittedName>
</protein>
<keyword evidence="3" id="KW-1185">Reference proteome</keyword>
<gene>
    <name evidence="2" type="ORF">EG028_16555</name>
</gene>
<comment type="caution">
    <text evidence="2">The sequence shown here is derived from an EMBL/GenBank/DDBJ whole genome shotgun (WGS) entry which is preliminary data.</text>
</comment>
<dbReference type="Proteomes" id="UP000279089">
    <property type="component" value="Unassembled WGS sequence"/>
</dbReference>
<dbReference type="AlphaFoldDB" id="A0A3N4ME42"/>
<feature type="region of interest" description="Disordered" evidence="1">
    <location>
        <begin position="42"/>
        <end position="65"/>
    </location>
</feature>
<proteinExistence type="predicted"/>
<sequence length="65" mass="7294">MNIENDLRQLSLRLAELGLEQVVAERSAANESFRVVYVNKNAKVQQAPEPQTPRKGNNNKTSSKL</sequence>
<accession>A0A3N4ME42</accession>
<name>A0A3N4ME42_9BACT</name>
<dbReference type="RefSeq" id="WP_120517622.1">
    <property type="nucleotide sequence ID" value="NZ_QXZY01000009.1"/>
</dbReference>
<evidence type="ECO:0000313" key="2">
    <source>
        <dbReference type="EMBL" id="RPD40256.1"/>
    </source>
</evidence>
<evidence type="ECO:0000313" key="3">
    <source>
        <dbReference type="Proteomes" id="UP000279089"/>
    </source>
</evidence>
<organism evidence="2 3">
    <name type="scientific">Chitinophaga barathri</name>
    <dbReference type="NCBI Taxonomy" id="1647451"/>
    <lineage>
        <taxon>Bacteria</taxon>
        <taxon>Pseudomonadati</taxon>
        <taxon>Bacteroidota</taxon>
        <taxon>Chitinophagia</taxon>
        <taxon>Chitinophagales</taxon>
        <taxon>Chitinophagaceae</taxon>
        <taxon>Chitinophaga</taxon>
    </lineage>
</organism>